<dbReference type="InterPro" id="IPR050492">
    <property type="entry name" value="Bact_metal-bind_prot9"/>
</dbReference>
<dbReference type="Gene3D" id="3.40.50.1980">
    <property type="entry name" value="Nitrogenase molybdenum iron protein domain"/>
    <property type="match status" value="2"/>
</dbReference>
<dbReference type="SUPFAM" id="SSF53807">
    <property type="entry name" value="Helical backbone' metal receptor"/>
    <property type="match status" value="1"/>
</dbReference>
<dbReference type="Proteomes" id="UP000244867">
    <property type="component" value="Unassembled WGS sequence"/>
</dbReference>
<name>A0A2R7YVP5_9ACTN</name>
<feature type="compositionally biased region" description="Basic and acidic residues" evidence="4">
    <location>
        <begin position="116"/>
        <end position="146"/>
    </location>
</feature>
<dbReference type="InterPro" id="IPR006127">
    <property type="entry name" value="ZnuA-like"/>
</dbReference>
<evidence type="ECO:0000256" key="2">
    <source>
        <dbReference type="ARBA" id="ARBA00022448"/>
    </source>
</evidence>
<dbReference type="GO" id="GO:0046872">
    <property type="term" value="F:metal ion binding"/>
    <property type="evidence" value="ECO:0007669"/>
    <property type="project" value="InterPro"/>
</dbReference>
<reference evidence="5 6" key="1">
    <citation type="submission" date="2018-03" db="EMBL/GenBank/DDBJ databases">
        <authorList>
            <person name="Keele B.F."/>
        </authorList>
    </citation>
    <scope>NUCLEOTIDE SEQUENCE [LARGE SCALE GENOMIC DNA]</scope>
    <source>
        <strain evidence="5 6">IB-3</strain>
    </source>
</reference>
<keyword evidence="6" id="KW-1185">Reference proteome</keyword>
<evidence type="ECO:0000256" key="4">
    <source>
        <dbReference type="SAM" id="MobiDB-lite"/>
    </source>
</evidence>
<dbReference type="EMBL" id="PYXZ01000006">
    <property type="protein sequence ID" value="PUA80448.1"/>
    <property type="molecule type" value="Genomic_DNA"/>
</dbReference>
<dbReference type="Pfam" id="PF01297">
    <property type="entry name" value="ZnuA"/>
    <property type="match status" value="1"/>
</dbReference>
<dbReference type="GO" id="GO:0030001">
    <property type="term" value="P:metal ion transport"/>
    <property type="evidence" value="ECO:0007669"/>
    <property type="project" value="InterPro"/>
</dbReference>
<organism evidence="5 6">
    <name type="scientific">Nocardioides currus</name>
    <dbReference type="NCBI Taxonomy" id="2133958"/>
    <lineage>
        <taxon>Bacteria</taxon>
        <taxon>Bacillati</taxon>
        <taxon>Actinomycetota</taxon>
        <taxon>Actinomycetes</taxon>
        <taxon>Propionibacteriales</taxon>
        <taxon>Nocardioidaceae</taxon>
        <taxon>Nocardioides</taxon>
    </lineage>
</organism>
<evidence type="ECO:0000313" key="6">
    <source>
        <dbReference type="Proteomes" id="UP000244867"/>
    </source>
</evidence>
<keyword evidence="3" id="KW-0732">Signal</keyword>
<feature type="region of interest" description="Disordered" evidence="4">
    <location>
        <begin position="116"/>
        <end position="147"/>
    </location>
</feature>
<gene>
    <name evidence="5" type="ORF">C7S10_15120</name>
</gene>
<dbReference type="PANTHER" id="PTHR42953:SF3">
    <property type="entry name" value="HIGH-AFFINITY ZINC UPTAKE SYSTEM PROTEIN ZNUA"/>
    <property type="match status" value="1"/>
</dbReference>
<accession>A0A2R7YVP5</accession>
<dbReference type="RefSeq" id="WP_108345256.1">
    <property type="nucleotide sequence ID" value="NZ_PYXZ01000006.1"/>
</dbReference>
<evidence type="ECO:0000256" key="3">
    <source>
        <dbReference type="ARBA" id="ARBA00022729"/>
    </source>
</evidence>
<dbReference type="AlphaFoldDB" id="A0A2R7YVP5"/>
<comment type="caution">
    <text evidence="5">The sequence shown here is derived from an EMBL/GenBank/DDBJ whole genome shotgun (WGS) entry which is preliminary data.</text>
</comment>
<proteinExistence type="inferred from homology"/>
<evidence type="ECO:0000313" key="5">
    <source>
        <dbReference type="EMBL" id="PUA80448.1"/>
    </source>
</evidence>
<dbReference type="OrthoDB" id="9810636at2"/>
<comment type="similarity">
    <text evidence="1">Belongs to the bacterial solute-binding protein 9 family.</text>
</comment>
<sequence length="311" mass="32635">MFIRTVAALAIAPLLLTGCGGSSDASGAEHEAAAAFFPLQWVTEQVGGDAWEVTGLTAPGAEPHDLELGIAETAALDRADVVVFEHDFQPAVDEAVANVATGITVDAADDVHLRDAEEHDHEETDGTGHTEESEEGHDHGDHDPHFWQDPLLMADLADAVAEALTESDPEGADTYAANAADLRERLEGLDAAYTDGLASCERTTMVVTHEAFGYLERYGLHFESIVGLSPEAEPTPAVIARLQDLIAEDGITTVFSERLASTAMADALASDTGVTTAVLDPIEGPAEGEDGSDYVSLMEQNLAALQQAGGC</sequence>
<evidence type="ECO:0000256" key="1">
    <source>
        <dbReference type="ARBA" id="ARBA00011028"/>
    </source>
</evidence>
<protein>
    <submittedName>
        <fullName evidence="5">Zinc ABC transporter substrate-binding protein</fullName>
    </submittedName>
</protein>
<dbReference type="PROSITE" id="PS51257">
    <property type="entry name" value="PROKAR_LIPOPROTEIN"/>
    <property type="match status" value="1"/>
</dbReference>
<dbReference type="PANTHER" id="PTHR42953">
    <property type="entry name" value="HIGH-AFFINITY ZINC UPTAKE SYSTEM PROTEIN ZNUA-RELATED"/>
    <property type="match status" value="1"/>
</dbReference>
<keyword evidence="2" id="KW-0813">Transport</keyword>